<reference evidence="2 3" key="1">
    <citation type="journal article" date="2012" name="Science">
        <title>The Paleozoic origin of enzymatic lignin decomposition reconstructed from 31 fungal genomes.</title>
        <authorList>
            <person name="Floudas D."/>
            <person name="Binder M."/>
            <person name="Riley R."/>
            <person name="Barry K."/>
            <person name="Blanchette R.A."/>
            <person name="Henrissat B."/>
            <person name="Martinez A.T."/>
            <person name="Otillar R."/>
            <person name="Spatafora J.W."/>
            <person name="Yadav J.S."/>
            <person name="Aerts A."/>
            <person name="Benoit I."/>
            <person name="Boyd A."/>
            <person name="Carlson A."/>
            <person name="Copeland A."/>
            <person name="Coutinho P.M."/>
            <person name="de Vries R.P."/>
            <person name="Ferreira P."/>
            <person name="Findley K."/>
            <person name="Foster B."/>
            <person name="Gaskell J."/>
            <person name="Glotzer D."/>
            <person name="Gorecki P."/>
            <person name="Heitman J."/>
            <person name="Hesse C."/>
            <person name="Hori C."/>
            <person name="Igarashi K."/>
            <person name="Jurgens J.A."/>
            <person name="Kallen N."/>
            <person name="Kersten P."/>
            <person name="Kohler A."/>
            <person name="Kuees U."/>
            <person name="Kumar T.K.A."/>
            <person name="Kuo A."/>
            <person name="LaButti K."/>
            <person name="Larrondo L.F."/>
            <person name="Lindquist E."/>
            <person name="Ling A."/>
            <person name="Lombard V."/>
            <person name="Lucas S."/>
            <person name="Lundell T."/>
            <person name="Martin R."/>
            <person name="McLaughlin D.J."/>
            <person name="Morgenstern I."/>
            <person name="Morin E."/>
            <person name="Murat C."/>
            <person name="Nagy L.G."/>
            <person name="Nolan M."/>
            <person name="Ohm R.A."/>
            <person name="Patyshakuliyeva A."/>
            <person name="Rokas A."/>
            <person name="Ruiz-Duenas F.J."/>
            <person name="Sabat G."/>
            <person name="Salamov A."/>
            <person name="Samejima M."/>
            <person name="Schmutz J."/>
            <person name="Slot J.C."/>
            <person name="St John F."/>
            <person name="Stenlid J."/>
            <person name="Sun H."/>
            <person name="Sun S."/>
            <person name="Syed K."/>
            <person name="Tsang A."/>
            <person name="Wiebenga A."/>
            <person name="Young D."/>
            <person name="Pisabarro A."/>
            <person name="Eastwood D.C."/>
            <person name="Martin F."/>
            <person name="Cullen D."/>
            <person name="Grigoriev I.V."/>
            <person name="Hibbett D.S."/>
        </authorList>
    </citation>
    <scope>NUCLEOTIDE SEQUENCE</scope>
    <source>
        <strain evidence="3">FP-58527</strain>
    </source>
</reference>
<dbReference type="AlphaFoldDB" id="S8F4Q8"/>
<dbReference type="eggNOG" id="KOG3399">
    <property type="taxonomic scope" value="Eukaryota"/>
</dbReference>
<dbReference type="HOGENOM" id="CLU_043857_3_2_1"/>
<dbReference type="EMBL" id="KE504251">
    <property type="protein sequence ID" value="EPS93939.1"/>
    <property type="molecule type" value="Genomic_DNA"/>
</dbReference>
<sequence length="95" mass="10289">YVCLSCRAPIAADASIVARVRFRGYKGKAALYASTLNTALAAPSILLMDTGAHTVQECTCARCGAYLGWRVARAHEASEKWKEGRFLLELALLAE</sequence>
<feature type="non-terminal residue" evidence="2">
    <location>
        <position position="1"/>
    </location>
</feature>
<evidence type="ECO:0000259" key="1">
    <source>
        <dbReference type="PROSITE" id="PS51792"/>
    </source>
</evidence>
<evidence type="ECO:0000313" key="2">
    <source>
        <dbReference type="EMBL" id="EPS93939.1"/>
    </source>
</evidence>
<feature type="non-terminal residue" evidence="2">
    <location>
        <position position="95"/>
    </location>
</feature>
<dbReference type="InterPro" id="IPR039058">
    <property type="entry name" value="Yippee_fam"/>
</dbReference>
<dbReference type="InParanoid" id="S8F4Q8"/>
<organism evidence="2 3">
    <name type="scientific">Fomitopsis schrenkii</name>
    <name type="common">Brown rot fungus</name>
    <dbReference type="NCBI Taxonomy" id="2126942"/>
    <lineage>
        <taxon>Eukaryota</taxon>
        <taxon>Fungi</taxon>
        <taxon>Dikarya</taxon>
        <taxon>Basidiomycota</taxon>
        <taxon>Agaricomycotina</taxon>
        <taxon>Agaricomycetes</taxon>
        <taxon>Polyporales</taxon>
        <taxon>Fomitopsis</taxon>
    </lineage>
</organism>
<accession>S8F4Q8</accession>
<dbReference type="OrthoDB" id="6407410at2759"/>
<proteinExistence type="predicted"/>
<dbReference type="Proteomes" id="UP000015241">
    <property type="component" value="Unassembled WGS sequence"/>
</dbReference>
<dbReference type="PANTHER" id="PTHR13848">
    <property type="entry name" value="PROTEIN YIPPEE-LIKE CG15309-RELATED"/>
    <property type="match status" value="1"/>
</dbReference>
<dbReference type="STRING" id="743788.S8F4Q8"/>
<evidence type="ECO:0000313" key="3">
    <source>
        <dbReference type="Proteomes" id="UP000015241"/>
    </source>
</evidence>
<dbReference type="InterPro" id="IPR034751">
    <property type="entry name" value="Yippee"/>
</dbReference>
<name>S8F4Q8_FOMSC</name>
<protein>
    <recommendedName>
        <fullName evidence="1">Yippee domain-containing protein</fullName>
    </recommendedName>
</protein>
<dbReference type="GO" id="GO:0046872">
    <property type="term" value="F:metal ion binding"/>
    <property type="evidence" value="ECO:0007669"/>
    <property type="project" value="UniProtKB-KW"/>
</dbReference>
<feature type="domain" description="Yippee" evidence="1">
    <location>
        <begin position="1"/>
        <end position="95"/>
    </location>
</feature>
<keyword evidence="3" id="KW-1185">Reference proteome</keyword>
<gene>
    <name evidence="2" type="ORF">FOMPIDRAFT_26302</name>
</gene>
<dbReference type="PROSITE" id="PS51792">
    <property type="entry name" value="YIPPEE"/>
    <property type="match status" value="1"/>
</dbReference>